<comment type="caution">
    <text evidence="1">The sequence shown here is derived from an EMBL/GenBank/DDBJ whole genome shotgun (WGS) entry which is preliminary data.</text>
</comment>
<organism evidence="1 2">
    <name type="scientific">Candidatus Caccopulliclostridium gallistercoris</name>
    <dbReference type="NCBI Taxonomy" id="2840719"/>
    <lineage>
        <taxon>Bacteria</taxon>
        <taxon>Bacillati</taxon>
        <taxon>Bacillota</taxon>
        <taxon>Clostridia</taxon>
        <taxon>Candidatus Caccopulliclostridium</taxon>
    </lineage>
</organism>
<dbReference type="AlphaFoldDB" id="A0A9D1NF53"/>
<dbReference type="Proteomes" id="UP000886861">
    <property type="component" value="Unassembled WGS sequence"/>
</dbReference>
<evidence type="ECO:0000313" key="1">
    <source>
        <dbReference type="EMBL" id="HIV01477.1"/>
    </source>
</evidence>
<reference evidence="1" key="1">
    <citation type="submission" date="2020-10" db="EMBL/GenBank/DDBJ databases">
        <authorList>
            <person name="Gilroy R."/>
        </authorList>
    </citation>
    <scope>NUCLEOTIDE SEQUENCE</scope>
    <source>
        <strain evidence="1">CHK186-9395</strain>
    </source>
</reference>
<protein>
    <submittedName>
        <fullName evidence="1">Uncharacterized protein</fullName>
    </submittedName>
</protein>
<dbReference type="EMBL" id="DVOJ01000010">
    <property type="protein sequence ID" value="HIV01477.1"/>
    <property type="molecule type" value="Genomic_DNA"/>
</dbReference>
<evidence type="ECO:0000313" key="2">
    <source>
        <dbReference type="Proteomes" id="UP000886861"/>
    </source>
</evidence>
<reference evidence="1" key="2">
    <citation type="journal article" date="2021" name="PeerJ">
        <title>Extensive microbial diversity within the chicken gut microbiome revealed by metagenomics and culture.</title>
        <authorList>
            <person name="Gilroy R."/>
            <person name="Ravi A."/>
            <person name="Getino M."/>
            <person name="Pursley I."/>
            <person name="Horton D.L."/>
            <person name="Alikhan N.F."/>
            <person name="Baker D."/>
            <person name="Gharbi K."/>
            <person name="Hall N."/>
            <person name="Watson M."/>
            <person name="Adriaenssens E.M."/>
            <person name="Foster-Nyarko E."/>
            <person name="Jarju S."/>
            <person name="Secka A."/>
            <person name="Antonio M."/>
            <person name="Oren A."/>
            <person name="Chaudhuri R.R."/>
            <person name="La Ragione R."/>
            <person name="Hildebrand F."/>
            <person name="Pallen M.J."/>
        </authorList>
    </citation>
    <scope>NUCLEOTIDE SEQUENCE</scope>
    <source>
        <strain evidence="1">CHK186-9395</strain>
    </source>
</reference>
<accession>A0A9D1NF53</accession>
<sequence length="286" mass="32272">MNYKIFSNIPCVAKIKEEAYELDETNYLELDEESTIYLYPLVKGYLPKIIKFSDPSIKKIRYKDTFLIFPEFLVVPSGEISLCKAFGNKMACLTGIPYKFTISSEDKCFTYSIQKELKLPEIISIAGAPCVSAEVSGKSYLLIFDGTSFIELLGEIEIDKSKIKALTDLQTSSHHGELSEISVSMGKTSVQTDLVYLDSKPRLKKSTAAKNYTFLEAVKLKDLNLAKTFLSDKLNEKLDDKHLEKFFGEFDSILPLSQNEFCIINKSTPVRVLEFKNSNGKIVDVN</sequence>
<gene>
    <name evidence="1" type="ORF">IAA62_02870</name>
</gene>
<name>A0A9D1NF53_9FIRM</name>
<proteinExistence type="predicted"/>